<feature type="region of interest" description="Disordered" evidence="1">
    <location>
        <begin position="1"/>
        <end position="21"/>
    </location>
</feature>
<protein>
    <submittedName>
        <fullName evidence="2">Uncharacterized protein</fullName>
    </submittedName>
</protein>
<gene>
    <name evidence="2" type="ORF">TNIN_292741</name>
</gene>
<feature type="compositionally biased region" description="Basic and acidic residues" evidence="1">
    <location>
        <begin position="74"/>
        <end position="84"/>
    </location>
</feature>
<dbReference type="AlphaFoldDB" id="A0A8X6YS26"/>
<evidence type="ECO:0000256" key="1">
    <source>
        <dbReference type="SAM" id="MobiDB-lite"/>
    </source>
</evidence>
<dbReference type="OrthoDB" id="8123891at2759"/>
<keyword evidence="3" id="KW-1185">Reference proteome</keyword>
<comment type="caution">
    <text evidence="2">The sequence shown here is derived from an EMBL/GenBank/DDBJ whole genome shotgun (WGS) entry which is preliminary data.</text>
</comment>
<dbReference type="Proteomes" id="UP000886998">
    <property type="component" value="Unassembled WGS sequence"/>
</dbReference>
<evidence type="ECO:0000313" key="2">
    <source>
        <dbReference type="EMBL" id="GFY78191.1"/>
    </source>
</evidence>
<accession>A0A8X6YS26</accession>
<reference evidence="2" key="1">
    <citation type="submission" date="2020-08" db="EMBL/GenBank/DDBJ databases">
        <title>Multicomponent nature underlies the extraordinary mechanical properties of spider dragline silk.</title>
        <authorList>
            <person name="Kono N."/>
            <person name="Nakamura H."/>
            <person name="Mori M."/>
            <person name="Yoshida Y."/>
            <person name="Ohtoshi R."/>
            <person name="Malay A.D."/>
            <person name="Moran D.A.P."/>
            <person name="Tomita M."/>
            <person name="Numata K."/>
            <person name="Arakawa K."/>
        </authorList>
    </citation>
    <scope>NUCLEOTIDE SEQUENCE</scope>
</reference>
<evidence type="ECO:0000313" key="3">
    <source>
        <dbReference type="Proteomes" id="UP000886998"/>
    </source>
</evidence>
<dbReference type="EMBL" id="BMAV01022853">
    <property type="protein sequence ID" value="GFY78191.1"/>
    <property type="molecule type" value="Genomic_DNA"/>
</dbReference>
<feature type="region of interest" description="Disordered" evidence="1">
    <location>
        <begin position="59"/>
        <end position="84"/>
    </location>
</feature>
<name>A0A8X6YS26_9ARAC</name>
<proteinExistence type="predicted"/>
<organism evidence="2 3">
    <name type="scientific">Trichonephila inaurata madagascariensis</name>
    <dbReference type="NCBI Taxonomy" id="2747483"/>
    <lineage>
        <taxon>Eukaryota</taxon>
        <taxon>Metazoa</taxon>
        <taxon>Ecdysozoa</taxon>
        <taxon>Arthropoda</taxon>
        <taxon>Chelicerata</taxon>
        <taxon>Arachnida</taxon>
        <taxon>Araneae</taxon>
        <taxon>Araneomorphae</taxon>
        <taxon>Entelegynae</taxon>
        <taxon>Araneoidea</taxon>
        <taxon>Nephilidae</taxon>
        <taxon>Trichonephila</taxon>
        <taxon>Trichonephila inaurata</taxon>
    </lineage>
</organism>
<sequence length="159" mass="18166">MSGRDEEASSGSDAGYDAVEPTLDPEQHCAFIRAQEKEIAYDEVRLSYLNIEKKDSPGNLHVCCPETRGRKNGHHGEAEKEARHLTDIQDIKKSDLKIKDTTLLERVPQLTKSKVPLPIFMVELKIPKTPQTQNKISKYLLHDRNEDTFRKRPEPTQCL</sequence>